<dbReference type="SUPFAM" id="SSF82153">
    <property type="entry name" value="FAS1 domain"/>
    <property type="match status" value="1"/>
</dbReference>
<comment type="caution">
    <text evidence="5">The sequence shown here is derived from an EMBL/GenBank/DDBJ whole genome shotgun (WGS) entry which is preliminary data.</text>
</comment>
<dbReference type="Gene3D" id="2.30.180.10">
    <property type="entry name" value="FAS1 domain"/>
    <property type="match status" value="1"/>
</dbReference>
<feature type="chain" id="PRO_5032907830" evidence="3">
    <location>
        <begin position="24"/>
        <end position="382"/>
    </location>
</feature>
<dbReference type="FunFam" id="2.30.180.10:FF:000046">
    <property type="entry name" value="Fasciclin-like arabinogalactan family protein"/>
    <property type="match status" value="1"/>
</dbReference>
<protein>
    <submittedName>
        <fullName evidence="5">Fasciclin-like arabinogalactan protein 19</fullName>
    </submittedName>
</protein>
<dbReference type="PROSITE" id="PS50213">
    <property type="entry name" value="FAS1"/>
    <property type="match status" value="1"/>
</dbReference>
<reference evidence="5" key="1">
    <citation type="submission" date="2020-09" db="EMBL/GenBank/DDBJ databases">
        <title>Genome-Enabled Discovery of Anthraquinone Biosynthesis in Senna tora.</title>
        <authorList>
            <person name="Kang S.-H."/>
            <person name="Pandey R.P."/>
            <person name="Lee C.-M."/>
            <person name="Sim J.-S."/>
            <person name="Jeong J.-T."/>
            <person name="Choi B.-S."/>
            <person name="Jung M."/>
            <person name="Ginzburg D."/>
            <person name="Zhao K."/>
            <person name="Won S.Y."/>
            <person name="Oh T.-J."/>
            <person name="Yu Y."/>
            <person name="Kim N.-H."/>
            <person name="Lee O.R."/>
            <person name="Lee T.-H."/>
            <person name="Bashyal P."/>
            <person name="Kim T.-S."/>
            <person name="Lee W.-H."/>
            <person name="Kawkins C."/>
            <person name="Kim C.-K."/>
            <person name="Kim J.S."/>
            <person name="Ahn B.O."/>
            <person name="Rhee S.Y."/>
            <person name="Sohng J.K."/>
        </authorList>
    </citation>
    <scope>NUCLEOTIDE SEQUENCE</scope>
    <source>
        <tissue evidence="5">Leaf</tissue>
    </source>
</reference>
<dbReference type="Pfam" id="PF02469">
    <property type="entry name" value="Fasciclin"/>
    <property type="match status" value="1"/>
</dbReference>
<accession>A0A834XET5</accession>
<dbReference type="OrthoDB" id="1937685at2759"/>
<feature type="compositionally biased region" description="Low complexity" evidence="2">
    <location>
        <begin position="295"/>
        <end position="305"/>
    </location>
</feature>
<feature type="region of interest" description="Disordered" evidence="2">
    <location>
        <begin position="286"/>
        <end position="339"/>
    </location>
</feature>
<evidence type="ECO:0000259" key="4">
    <source>
        <dbReference type="PROSITE" id="PS50213"/>
    </source>
</evidence>
<dbReference type="Proteomes" id="UP000634136">
    <property type="component" value="Unassembled WGS sequence"/>
</dbReference>
<gene>
    <name evidence="5" type="ORF">G2W53_004974</name>
</gene>
<dbReference type="EMBL" id="JAAIUW010000002">
    <property type="protein sequence ID" value="KAF7842676.1"/>
    <property type="molecule type" value="Genomic_DNA"/>
</dbReference>
<feature type="compositionally biased region" description="Polar residues" evidence="2">
    <location>
        <begin position="225"/>
        <end position="244"/>
    </location>
</feature>
<organism evidence="5 6">
    <name type="scientific">Senna tora</name>
    <dbReference type="NCBI Taxonomy" id="362788"/>
    <lineage>
        <taxon>Eukaryota</taxon>
        <taxon>Viridiplantae</taxon>
        <taxon>Streptophyta</taxon>
        <taxon>Embryophyta</taxon>
        <taxon>Tracheophyta</taxon>
        <taxon>Spermatophyta</taxon>
        <taxon>Magnoliopsida</taxon>
        <taxon>eudicotyledons</taxon>
        <taxon>Gunneridae</taxon>
        <taxon>Pentapetalae</taxon>
        <taxon>rosids</taxon>
        <taxon>fabids</taxon>
        <taxon>Fabales</taxon>
        <taxon>Fabaceae</taxon>
        <taxon>Caesalpinioideae</taxon>
        <taxon>Cassia clade</taxon>
        <taxon>Senna</taxon>
    </lineage>
</organism>
<evidence type="ECO:0000256" key="2">
    <source>
        <dbReference type="SAM" id="MobiDB-lite"/>
    </source>
</evidence>
<keyword evidence="6" id="KW-1185">Reference proteome</keyword>
<dbReference type="PANTHER" id="PTHR33985:SF15">
    <property type="entry name" value="FASCICLIN-LIKE ARABINOGALACTAN PROTEIN 19"/>
    <property type="match status" value="1"/>
</dbReference>
<proteinExistence type="inferred from homology"/>
<evidence type="ECO:0000313" key="6">
    <source>
        <dbReference type="Proteomes" id="UP000634136"/>
    </source>
</evidence>
<feature type="region of interest" description="Disordered" evidence="2">
    <location>
        <begin position="188"/>
        <end position="251"/>
    </location>
</feature>
<name>A0A834XET5_9FABA</name>
<evidence type="ECO:0000256" key="1">
    <source>
        <dbReference type="ARBA" id="ARBA00007843"/>
    </source>
</evidence>
<keyword evidence="3" id="KW-0732">Signal</keyword>
<feature type="domain" description="FAS1" evidence="4">
    <location>
        <begin position="32"/>
        <end position="170"/>
    </location>
</feature>
<evidence type="ECO:0000256" key="3">
    <source>
        <dbReference type="SAM" id="SignalP"/>
    </source>
</evidence>
<comment type="similarity">
    <text evidence="1">Belongs to the fasciclin-like AGP family.</text>
</comment>
<sequence>MASNFRPLSAIFIIISAVFLSNGVNSVPAGEFDSMLDTLRIRGYDLFCNAIVTSDLQLDLLFSQNDTVNGRSYTLFAPSDSSLFALDMTQTASSYTDTLRFHVVPGRLSVSDLRRLPAGTSLPTLLPDRYLNVTQSSSRSGSVTINGVHIAVPGLFSRRHIVVHGLAGIISLRSYTAAGVESDYPVRAVSPVPSSDRRSFPPRNSLGSSENYPATAPTDDMFNTDYVTSRTESSPPMDNISPANRNAYAPDSEPAAAYSDFHADSAVNQAIHPPEVDEFDYLVDRTNRSPEDSDSPASSTESSTSMFVLPPVVSRAISPTSESPEYRRSAISAPPSELSDATVLATLSPCVWRPKENAGPLIEAFRSGSEGQLEKEFVYECD</sequence>
<dbReference type="InterPro" id="IPR036378">
    <property type="entry name" value="FAS1_dom_sf"/>
</dbReference>
<dbReference type="SMART" id="SM00554">
    <property type="entry name" value="FAS1"/>
    <property type="match status" value="1"/>
</dbReference>
<dbReference type="InterPro" id="IPR000782">
    <property type="entry name" value="FAS1_domain"/>
</dbReference>
<dbReference type="PANTHER" id="PTHR33985">
    <property type="entry name" value="OS02G0491300 PROTEIN-RELATED"/>
    <property type="match status" value="1"/>
</dbReference>
<evidence type="ECO:0000313" key="5">
    <source>
        <dbReference type="EMBL" id="KAF7842676.1"/>
    </source>
</evidence>
<feature type="signal peptide" evidence="3">
    <location>
        <begin position="1"/>
        <end position="23"/>
    </location>
</feature>
<dbReference type="InterPro" id="IPR052806">
    <property type="entry name" value="Fasciclin-like_AGP"/>
</dbReference>
<dbReference type="AlphaFoldDB" id="A0A834XET5"/>